<reference evidence="3" key="1">
    <citation type="journal article" date="2021" name="Proc. Natl. Acad. Sci. U.S.A.">
        <title>A Catalog of Tens of Thousands of Viruses from Human Metagenomes Reveals Hidden Associations with Chronic Diseases.</title>
        <authorList>
            <person name="Tisza M.J."/>
            <person name="Buck C.B."/>
        </authorList>
    </citation>
    <scope>NUCLEOTIDE SEQUENCE</scope>
    <source>
        <strain evidence="3">CtFbs2</strain>
    </source>
</reference>
<dbReference type="GO" id="GO:0005524">
    <property type="term" value="F:ATP binding"/>
    <property type="evidence" value="ECO:0007669"/>
    <property type="project" value="InterPro"/>
</dbReference>
<dbReference type="InterPro" id="IPR027417">
    <property type="entry name" value="P-loop_NTPase"/>
</dbReference>
<dbReference type="GO" id="GO:0006281">
    <property type="term" value="P:DNA repair"/>
    <property type="evidence" value="ECO:0007669"/>
    <property type="project" value="TreeGrafter"/>
</dbReference>
<dbReference type="Gene3D" id="3.40.50.10810">
    <property type="entry name" value="Tandem AAA-ATPase domain"/>
    <property type="match status" value="1"/>
</dbReference>
<accession>A0A8S5NMB4</accession>
<proteinExistence type="predicted"/>
<dbReference type="GO" id="GO:0031297">
    <property type="term" value="P:replication fork processing"/>
    <property type="evidence" value="ECO:0007669"/>
    <property type="project" value="TreeGrafter"/>
</dbReference>
<dbReference type="InterPro" id="IPR001650">
    <property type="entry name" value="Helicase_C-like"/>
</dbReference>
<keyword evidence="1" id="KW-0378">Hydrolase</keyword>
<evidence type="ECO:0000256" key="1">
    <source>
        <dbReference type="ARBA" id="ARBA00022801"/>
    </source>
</evidence>
<feature type="domain" description="Helicase C-terminal" evidence="2">
    <location>
        <begin position="282"/>
        <end position="424"/>
    </location>
</feature>
<dbReference type="EMBL" id="BK015193">
    <property type="protein sequence ID" value="DAD95495.1"/>
    <property type="molecule type" value="Genomic_DNA"/>
</dbReference>
<evidence type="ECO:0000259" key="2">
    <source>
        <dbReference type="PROSITE" id="PS51194"/>
    </source>
</evidence>
<dbReference type="InterPro" id="IPR000330">
    <property type="entry name" value="SNF2_N"/>
</dbReference>
<sequence>MGLFAYQQAALDRVKGKRNCAFYHDMGLGKTFTGAEKLMSDKCWHLALVVCQKSKVTDWVDHFKSHYDIAVLDLTTPDGMANFELSMSYPDLPDAVGVINYDLLWRRPELQALKCFAVMFDESSLLQNKSSKRTKVAMKLADRANELVLLSGTPVDGKYERLWTQLNMLGWRIDEKLFWRQYVESETTMREGFPITKVTGYKNEERLVRKMKEFGCDFLKTDDVIDLPDQRFIRIDVPMSEYYRKFAKVNIITAFGRDFVGDTVFGDLTAKRQLAAAYSRAKLEAFGDLLDGTSKRLVVFYNFDVELEGLTAELEKRYRSYGVLNGKAHDLSPFFDTDDGVVLIQYQSGAMGVNLQQADTCVYFSPPLASSLFEQSKKRIHRVGQDKPCTYYELVSKGTVEEKIYDTLTMRRDYTEKLFEMGGD</sequence>
<dbReference type="GO" id="GO:0016787">
    <property type="term" value="F:hydrolase activity"/>
    <property type="evidence" value="ECO:0007669"/>
    <property type="project" value="UniProtKB-KW"/>
</dbReference>
<dbReference type="PANTHER" id="PTHR45766">
    <property type="entry name" value="DNA ANNEALING HELICASE AND ENDONUCLEASE ZRANB3 FAMILY MEMBER"/>
    <property type="match status" value="1"/>
</dbReference>
<protein>
    <submittedName>
        <fullName evidence="3">Chromatin remodeling complex ATPase</fullName>
    </submittedName>
</protein>
<name>A0A8S5NMB4_9CAUD</name>
<dbReference type="InterPro" id="IPR038718">
    <property type="entry name" value="SNF2-like_sf"/>
</dbReference>
<organism evidence="3">
    <name type="scientific">Siphoviridae sp. ctFbs2</name>
    <dbReference type="NCBI Taxonomy" id="2826213"/>
    <lineage>
        <taxon>Viruses</taxon>
        <taxon>Duplodnaviria</taxon>
        <taxon>Heunggongvirae</taxon>
        <taxon>Uroviricota</taxon>
        <taxon>Caudoviricetes</taxon>
    </lineage>
</organism>
<dbReference type="Gene3D" id="3.40.50.300">
    <property type="entry name" value="P-loop containing nucleotide triphosphate hydrolases"/>
    <property type="match status" value="1"/>
</dbReference>
<dbReference type="PROSITE" id="PS51194">
    <property type="entry name" value="HELICASE_CTER"/>
    <property type="match status" value="1"/>
</dbReference>
<dbReference type="PANTHER" id="PTHR45766:SF6">
    <property type="entry name" value="SWI_SNF-RELATED MATRIX-ASSOCIATED ACTIN-DEPENDENT REGULATOR OF CHROMATIN SUBFAMILY A-LIKE PROTEIN 1"/>
    <property type="match status" value="1"/>
</dbReference>
<dbReference type="Pfam" id="PF00271">
    <property type="entry name" value="Helicase_C"/>
    <property type="match status" value="1"/>
</dbReference>
<evidence type="ECO:0000313" key="3">
    <source>
        <dbReference type="EMBL" id="DAD95495.1"/>
    </source>
</evidence>
<dbReference type="Pfam" id="PF00176">
    <property type="entry name" value="SNF2-rel_dom"/>
    <property type="match status" value="1"/>
</dbReference>
<dbReference type="SUPFAM" id="SSF52540">
    <property type="entry name" value="P-loop containing nucleoside triphosphate hydrolases"/>
    <property type="match status" value="2"/>
</dbReference>